<dbReference type="PANTHER" id="PTHR34473:SF2">
    <property type="entry name" value="UPF0699 TRANSMEMBRANE PROTEIN YDBT"/>
    <property type="match status" value="1"/>
</dbReference>
<reference evidence="4" key="2">
    <citation type="submission" date="2020-09" db="EMBL/GenBank/DDBJ databases">
        <authorList>
            <person name="Sun Q."/>
            <person name="Zhou Y."/>
        </authorList>
    </citation>
    <scope>NUCLEOTIDE SEQUENCE</scope>
    <source>
        <strain evidence="4">CGMCC 1.15478</strain>
    </source>
</reference>
<feature type="domain" description="YdbS-like PH" evidence="3">
    <location>
        <begin position="341"/>
        <end position="404"/>
    </location>
</feature>
<feature type="transmembrane region" description="Helical" evidence="2">
    <location>
        <begin position="265"/>
        <end position="289"/>
    </location>
</feature>
<dbReference type="EMBL" id="BMJH01000002">
    <property type="protein sequence ID" value="GGC69224.1"/>
    <property type="molecule type" value="Genomic_DNA"/>
</dbReference>
<feature type="region of interest" description="Disordered" evidence="1">
    <location>
        <begin position="1"/>
        <end position="40"/>
    </location>
</feature>
<accession>A0A916UE72</accession>
<evidence type="ECO:0000313" key="5">
    <source>
        <dbReference type="Proteomes" id="UP000641514"/>
    </source>
</evidence>
<evidence type="ECO:0000259" key="3">
    <source>
        <dbReference type="Pfam" id="PF03703"/>
    </source>
</evidence>
<dbReference type="InterPro" id="IPR014529">
    <property type="entry name" value="UCP026631"/>
</dbReference>
<keyword evidence="5" id="KW-1185">Reference proteome</keyword>
<evidence type="ECO:0000256" key="2">
    <source>
        <dbReference type="SAM" id="Phobius"/>
    </source>
</evidence>
<keyword evidence="2" id="KW-1133">Transmembrane helix</keyword>
<evidence type="ECO:0000256" key="1">
    <source>
        <dbReference type="SAM" id="MobiDB-lite"/>
    </source>
</evidence>
<comment type="caution">
    <text evidence="4">The sequence shown here is derived from an EMBL/GenBank/DDBJ whole genome shotgun (WGS) entry which is preliminary data.</text>
</comment>
<feature type="domain" description="YdbS-like PH" evidence="3">
    <location>
        <begin position="141"/>
        <end position="223"/>
    </location>
</feature>
<proteinExistence type="predicted"/>
<dbReference type="AlphaFoldDB" id="A0A916UE72"/>
<feature type="transmembrane region" description="Helical" evidence="2">
    <location>
        <begin position="468"/>
        <end position="488"/>
    </location>
</feature>
<keyword evidence="2" id="KW-0472">Membrane</keyword>
<evidence type="ECO:0000313" key="4">
    <source>
        <dbReference type="EMBL" id="GGC69224.1"/>
    </source>
</evidence>
<feature type="region of interest" description="Disordered" evidence="1">
    <location>
        <begin position="231"/>
        <end position="250"/>
    </location>
</feature>
<protein>
    <submittedName>
        <fullName evidence="4">Membrane protein</fullName>
    </submittedName>
</protein>
<gene>
    <name evidence="4" type="ORF">GCM10011410_22560</name>
</gene>
<feature type="transmembrane region" description="Helical" evidence="2">
    <location>
        <begin position="309"/>
        <end position="332"/>
    </location>
</feature>
<feature type="transmembrane region" description="Helical" evidence="2">
    <location>
        <begin position="444"/>
        <end position="462"/>
    </location>
</feature>
<dbReference type="InterPro" id="IPR005182">
    <property type="entry name" value="YdbS-like_PH"/>
</dbReference>
<dbReference type="Proteomes" id="UP000641514">
    <property type="component" value="Unassembled WGS sequence"/>
</dbReference>
<organism evidence="4 5">
    <name type="scientific">Hoyosella rhizosphaerae</name>
    <dbReference type="NCBI Taxonomy" id="1755582"/>
    <lineage>
        <taxon>Bacteria</taxon>
        <taxon>Bacillati</taxon>
        <taxon>Actinomycetota</taxon>
        <taxon>Actinomycetes</taxon>
        <taxon>Mycobacteriales</taxon>
        <taxon>Hoyosellaceae</taxon>
        <taxon>Hoyosella</taxon>
    </lineage>
</organism>
<dbReference type="PIRSF" id="PIRSF026631">
    <property type="entry name" value="UCP026631"/>
    <property type="match status" value="1"/>
</dbReference>
<sequence length="581" mass="63010">MTGPYHSYGPDNPPPPPGWKPVGADEAGWNENGWQESAPPSVWPLFRPPYPRVIFDPAPLPQCFLTARPSWLPTQPGQPSCDDDVPWQQLDPRMLFVKPITAGVRALPAIIVPLILGAQTGNPMWILIAVFAFVYIAAIDWITTRYRVGPEHVQLKTGLLRRNVLSIPRSRVRSVDVRATVLHRLLKLSVLRIGTGQSSGALGGGSSFELDAIPSESVPELRSILLAGGRAEDTDSPESDAAAETPLDVSDGPELAKWTPKWTRYAPLSFTGVVALAAGFGLLFQSGAAIDRIVRSDIVINSAEFAEQIGPIVAAAIGVIAILIAASIIAMARYFITFSGFTLHDDGRTLRVKHGLLSTRESTLDRRRLRGVTIEEPLLLRLVGAGRVRAIMTGISSGSGESSLILPDAPRSRTHSVASEVLYDETLATVPLKPHGPAAFRRRMFRAMLAPIIVLAGLWIAHQQFVEIQWWGWTLGGLFFVASVPLGIDRYRSLGHAAPAGWLVCRSGSLMRARDVVAAQGIIGWTIQQTFFQRRAGLATLVAATPAGASAYMVIDIPMTQTWALIEQVTPGMTDSLRHIT</sequence>
<keyword evidence="2" id="KW-0812">Transmembrane</keyword>
<dbReference type="PANTHER" id="PTHR34473">
    <property type="entry name" value="UPF0699 TRANSMEMBRANE PROTEIN YDBS"/>
    <property type="match status" value="1"/>
</dbReference>
<reference evidence="4" key="1">
    <citation type="journal article" date="2014" name="Int. J. Syst. Evol. Microbiol.">
        <title>Complete genome sequence of Corynebacterium casei LMG S-19264T (=DSM 44701T), isolated from a smear-ripened cheese.</title>
        <authorList>
            <consortium name="US DOE Joint Genome Institute (JGI-PGF)"/>
            <person name="Walter F."/>
            <person name="Albersmeier A."/>
            <person name="Kalinowski J."/>
            <person name="Ruckert C."/>
        </authorList>
    </citation>
    <scope>NUCLEOTIDE SEQUENCE</scope>
    <source>
        <strain evidence="4">CGMCC 1.15478</strain>
    </source>
</reference>
<name>A0A916UE72_9ACTN</name>
<dbReference type="Pfam" id="PF03703">
    <property type="entry name" value="bPH_2"/>
    <property type="match status" value="2"/>
</dbReference>
<feature type="transmembrane region" description="Helical" evidence="2">
    <location>
        <begin position="124"/>
        <end position="142"/>
    </location>
</feature>
<dbReference type="RefSeq" id="WP_229675931.1">
    <property type="nucleotide sequence ID" value="NZ_BMJH01000002.1"/>
</dbReference>